<reference evidence="2" key="1">
    <citation type="submission" date="2022-08" db="EMBL/GenBank/DDBJ databases">
        <authorList>
            <person name="Kallberg Y."/>
            <person name="Tangrot J."/>
            <person name="Rosling A."/>
        </authorList>
    </citation>
    <scope>NUCLEOTIDE SEQUENCE</scope>
    <source>
        <strain evidence="2">Wild A</strain>
    </source>
</reference>
<evidence type="ECO:0000313" key="2">
    <source>
        <dbReference type="EMBL" id="CAI2170363.1"/>
    </source>
</evidence>
<comment type="caution">
    <text evidence="2">The sequence shown here is derived from an EMBL/GenBank/DDBJ whole genome shotgun (WGS) entry which is preliminary data.</text>
</comment>
<protein>
    <submittedName>
        <fullName evidence="2">6981_t:CDS:1</fullName>
    </submittedName>
</protein>
<dbReference type="AlphaFoldDB" id="A0A9W4SKL2"/>
<feature type="compositionally biased region" description="Basic and acidic residues" evidence="1">
    <location>
        <begin position="72"/>
        <end position="84"/>
    </location>
</feature>
<organism evidence="2 3">
    <name type="scientific">Funneliformis geosporum</name>
    <dbReference type="NCBI Taxonomy" id="1117311"/>
    <lineage>
        <taxon>Eukaryota</taxon>
        <taxon>Fungi</taxon>
        <taxon>Fungi incertae sedis</taxon>
        <taxon>Mucoromycota</taxon>
        <taxon>Glomeromycotina</taxon>
        <taxon>Glomeromycetes</taxon>
        <taxon>Glomerales</taxon>
        <taxon>Glomeraceae</taxon>
        <taxon>Funneliformis</taxon>
    </lineage>
</organism>
<sequence length="84" mass="9623">MRLFGNRYVVTNFDRGLLEIIENYKDRIKPRPTNINIPAMNVTTLNIPSAQSIHSHSSVISPSNDKISYVSDESKDESRWTIDD</sequence>
<gene>
    <name evidence="2" type="ORF">FWILDA_LOCUS4543</name>
</gene>
<evidence type="ECO:0000313" key="3">
    <source>
        <dbReference type="Proteomes" id="UP001153678"/>
    </source>
</evidence>
<feature type="region of interest" description="Disordered" evidence="1">
    <location>
        <begin position="54"/>
        <end position="84"/>
    </location>
</feature>
<dbReference type="OrthoDB" id="2403852at2759"/>
<dbReference type="EMBL" id="CAMKVN010000691">
    <property type="protein sequence ID" value="CAI2170363.1"/>
    <property type="molecule type" value="Genomic_DNA"/>
</dbReference>
<keyword evidence="3" id="KW-1185">Reference proteome</keyword>
<name>A0A9W4SKL2_9GLOM</name>
<dbReference type="Proteomes" id="UP001153678">
    <property type="component" value="Unassembled WGS sequence"/>
</dbReference>
<feature type="compositionally biased region" description="Low complexity" evidence="1">
    <location>
        <begin position="54"/>
        <end position="63"/>
    </location>
</feature>
<proteinExistence type="predicted"/>
<accession>A0A9W4SKL2</accession>
<evidence type="ECO:0000256" key="1">
    <source>
        <dbReference type="SAM" id="MobiDB-lite"/>
    </source>
</evidence>